<dbReference type="Gene3D" id="3.30.2320.80">
    <property type="match status" value="1"/>
</dbReference>
<protein>
    <recommendedName>
        <fullName evidence="3">Rubredoxin-like domain-containing protein</fullName>
    </recommendedName>
</protein>
<evidence type="ECO:0008006" key="3">
    <source>
        <dbReference type="Google" id="ProtNLM"/>
    </source>
</evidence>
<name>A0A6H0X607_9CAUD</name>
<dbReference type="EMBL" id="MT254578">
    <property type="protein sequence ID" value="QIW89723.1"/>
    <property type="molecule type" value="Genomic_DNA"/>
</dbReference>
<dbReference type="Proteomes" id="UP000503405">
    <property type="component" value="Segment"/>
</dbReference>
<organism evidence="1 2">
    <name type="scientific">Bacillus phage Izhevsk</name>
    <dbReference type="NCBI Taxonomy" id="2724322"/>
    <lineage>
        <taxon>Viruses</taxon>
        <taxon>Duplodnaviria</taxon>
        <taxon>Heunggongvirae</taxon>
        <taxon>Uroviricota</taxon>
        <taxon>Caudoviricetes</taxon>
        <taxon>Joanripponvirinae</taxon>
        <taxon>Tsamsavirus</taxon>
        <taxon>Tsamsavirus izhevsk</taxon>
    </lineage>
</organism>
<evidence type="ECO:0000313" key="2">
    <source>
        <dbReference type="Proteomes" id="UP000503405"/>
    </source>
</evidence>
<dbReference type="SUPFAM" id="SSF57802">
    <property type="entry name" value="Rubredoxin-like"/>
    <property type="match status" value="1"/>
</dbReference>
<gene>
    <name evidence="1" type="ORF">Izhevsk_41</name>
</gene>
<reference evidence="1 2" key="1">
    <citation type="submission" date="2020-03" db="EMBL/GenBank/DDBJ databases">
        <authorList>
            <person name="Skorynina A."/>
            <person name="Kazantseva O."/>
            <person name="Baycher S."/>
            <person name="Piligrimova E."/>
            <person name="Kuliabin V."/>
            <person name="Shadrin A."/>
        </authorList>
    </citation>
    <scope>NUCLEOTIDE SEQUENCE [LARGE SCALE GENOMIC DNA]</scope>
</reference>
<sequence length="39" mass="4555">MAIIWKCAYCGEEFQYKDTVICPECGSDDTDFHYDEEAK</sequence>
<keyword evidence="2" id="KW-1185">Reference proteome</keyword>
<evidence type="ECO:0000313" key="1">
    <source>
        <dbReference type="EMBL" id="QIW89723.1"/>
    </source>
</evidence>
<accession>A0A6H0X607</accession>
<proteinExistence type="predicted"/>